<dbReference type="InterPro" id="IPR036038">
    <property type="entry name" value="Aminotransferase-like"/>
</dbReference>
<dbReference type="RefSeq" id="WP_025388238.1">
    <property type="nucleotide sequence ID" value="NZ_CP004350.1"/>
</dbReference>
<name>A0ABN4CIA7_9CORY</name>
<proteinExistence type="predicted"/>
<dbReference type="Proteomes" id="UP000019226">
    <property type="component" value="Chromosome"/>
</dbReference>
<dbReference type="EMBL" id="CP004350">
    <property type="protein sequence ID" value="AHI21178.1"/>
    <property type="molecule type" value="Genomic_DNA"/>
</dbReference>
<sequence length="276" mass="30530">MAPLIWKDGAFRSLPVPGDYRLLVIDSWRHRHGKSFGLGQHAARFNTSVAAVGAAFSEQQGRAVWQWINAHLSNPDNRSLELFPRISLLDFHDGTTCIGFEVRPAPEVRETTTLAYRAGNDRRVAPLLKGPDLALFAELKAGVETAVDDLIISDTDGACLETTTGALALWKDNVLVLSDRLDKQLPSVTLYQVFQRARETGQKIEFASIFPDDLAAGPVWFLNALHGISPVTQIHVVDEVLAPPRHPRESEWGSWWWSQFGAHADDHAHPGLSAFA</sequence>
<dbReference type="InterPro" id="IPR043132">
    <property type="entry name" value="BCAT-like_C"/>
</dbReference>
<accession>A0ABN4CIA7</accession>
<evidence type="ECO:0000313" key="2">
    <source>
        <dbReference type="Proteomes" id="UP000019226"/>
    </source>
</evidence>
<keyword evidence="2" id="KW-1185">Reference proteome</keyword>
<gene>
    <name evidence="1" type="ORF">CCASEI_13140</name>
</gene>
<dbReference type="SUPFAM" id="SSF56752">
    <property type="entry name" value="D-aminoacid aminotransferase-like PLP-dependent enzymes"/>
    <property type="match status" value="1"/>
</dbReference>
<protein>
    <submittedName>
        <fullName evidence="1">Uncharacterized protein</fullName>
    </submittedName>
</protein>
<dbReference type="GeneID" id="82878722"/>
<organism evidence="1 2">
    <name type="scientific">Corynebacterium casei LMG S-19264</name>
    <dbReference type="NCBI Taxonomy" id="1285583"/>
    <lineage>
        <taxon>Bacteria</taxon>
        <taxon>Bacillati</taxon>
        <taxon>Actinomycetota</taxon>
        <taxon>Actinomycetes</taxon>
        <taxon>Mycobacteriales</taxon>
        <taxon>Corynebacteriaceae</taxon>
        <taxon>Corynebacterium</taxon>
    </lineage>
</organism>
<dbReference type="Gene3D" id="3.20.10.10">
    <property type="entry name" value="D-amino Acid Aminotransferase, subunit A, domain 2"/>
    <property type="match status" value="1"/>
</dbReference>
<dbReference type="Pfam" id="PF01063">
    <property type="entry name" value="Aminotran_4"/>
    <property type="match status" value="1"/>
</dbReference>
<evidence type="ECO:0000313" key="1">
    <source>
        <dbReference type="EMBL" id="AHI21178.1"/>
    </source>
</evidence>
<dbReference type="InterPro" id="IPR001544">
    <property type="entry name" value="Aminotrans_IV"/>
</dbReference>
<reference evidence="2" key="1">
    <citation type="submission" date="2013-02" db="EMBL/GenBank/DDBJ databases">
        <title>The complete genome sequence of Corynebacterium casei LMG S-19264 (=DSM 44701).</title>
        <authorList>
            <person name="Ruckert C."/>
            <person name="Albersmeier A."/>
            <person name="Kalinowski J."/>
        </authorList>
    </citation>
    <scope>NUCLEOTIDE SEQUENCE [LARGE SCALE GENOMIC DNA]</scope>
    <source>
        <strain evidence="2">LMG S-19264</strain>
    </source>
</reference>